<sequence>MGDTQDLGPHDQNLKRETTRLQAPTEALSRDAGLLVDINGGKQCACRCVLLVDDLLLLSASVDICGKAEMCVILEGLRIRSGHSETEAASCADGRWNMCSPIFHVTMKKGHPNGPTLLQSKYNCKTCFSISANINKRLRIKY</sequence>
<name>A0A401PE15_SCYTO</name>
<proteinExistence type="predicted"/>
<reference evidence="1 2" key="1">
    <citation type="journal article" date="2018" name="Nat. Ecol. Evol.">
        <title>Shark genomes provide insights into elasmobranch evolution and the origin of vertebrates.</title>
        <authorList>
            <person name="Hara Y"/>
            <person name="Yamaguchi K"/>
            <person name="Onimaru K"/>
            <person name="Kadota M"/>
            <person name="Koyanagi M"/>
            <person name="Keeley SD"/>
            <person name="Tatsumi K"/>
            <person name="Tanaka K"/>
            <person name="Motone F"/>
            <person name="Kageyama Y"/>
            <person name="Nozu R"/>
            <person name="Adachi N"/>
            <person name="Nishimura O"/>
            <person name="Nakagawa R"/>
            <person name="Tanegashima C"/>
            <person name="Kiyatake I"/>
            <person name="Matsumoto R"/>
            <person name="Murakumo K"/>
            <person name="Nishida K"/>
            <person name="Terakita A"/>
            <person name="Kuratani S"/>
            <person name="Sato K"/>
            <person name="Hyodo S Kuraku.S."/>
        </authorList>
    </citation>
    <scope>NUCLEOTIDE SEQUENCE [LARGE SCALE GENOMIC DNA]</scope>
</reference>
<gene>
    <name evidence="1" type="ORF">scyTo_0005910</name>
</gene>
<accession>A0A401PE15</accession>
<evidence type="ECO:0000313" key="1">
    <source>
        <dbReference type="EMBL" id="GCB71349.1"/>
    </source>
</evidence>
<comment type="caution">
    <text evidence="1">The sequence shown here is derived from an EMBL/GenBank/DDBJ whole genome shotgun (WGS) entry which is preliminary data.</text>
</comment>
<protein>
    <submittedName>
        <fullName evidence="1">Uncharacterized protein</fullName>
    </submittedName>
</protein>
<dbReference type="EMBL" id="BFAA01001916">
    <property type="protein sequence ID" value="GCB71349.1"/>
    <property type="molecule type" value="Genomic_DNA"/>
</dbReference>
<keyword evidence="2" id="KW-1185">Reference proteome</keyword>
<dbReference type="Proteomes" id="UP000288216">
    <property type="component" value="Unassembled WGS sequence"/>
</dbReference>
<organism evidence="1 2">
    <name type="scientific">Scyliorhinus torazame</name>
    <name type="common">Cloudy catshark</name>
    <name type="synonym">Catulus torazame</name>
    <dbReference type="NCBI Taxonomy" id="75743"/>
    <lineage>
        <taxon>Eukaryota</taxon>
        <taxon>Metazoa</taxon>
        <taxon>Chordata</taxon>
        <taxon>Craniata</taxon>
        <taxon>Vertebrata</taxon>
        <taxon>Chondrichthyes</taxon>
        <taxon>Elasmobranchii</taxon>
        <taxon>Galeomorphii</taxon>
        <taxon>Galeoidea</taxon>
        <taxon>Carcharhiniformes</taxon>
        <taxon>Scyliorhinidae</taxon>
        <taxon>Scyliorhinus</taxon>
    </lineage>
</organism>
<dbReference type="AlphaFoldDB" id="A0A401PE15"/>
<evidence type="ECO:0000313" key="2">
    <source>
        <dbReference type="Proteomes" id="UP000288216"/>
    </source>
</evidence>